<sequence length="196" mass="20735">MPHIPLPDGVPGIRSLVMYRPDTGQHLYDLAQALLRSGSPDSTLSDAERELIAAFVSKQNQTAFCMNSHAAASRYLYADQRDLVDLTLSDPTAAPISAKLKALVAIAGHVQADARTVSNDLVAAARAEGATDGDIHDTVLIAASFCMYNRYVDGLATLTPTDPAAYEAMGERMGTLGYQLPKATASDVASPVTNLS</sequence>
<evidence type="ECO:0000313" key="2">
    <source>
        <dbReference type="EMBL" id="QMW03504.1"/>
    </source>
</evidence>
<dbReference type="Gene3D" id="1.20.1290.10">
    <property type="entry name" value="AhpD-like"/>
    <property type="match status" value="1"/>
</dbReference>
<dbReference type="PANTHER" id="PTHR35446:SF2">
    <property type="entry name" value="CARBOXYMUCONOLACTONE DECARBOXYLASE-LIKE DOMAIN-CONTAINING PROTEIN"/>
    <property type="match status" value="1"/>
</dbReference>
<dbReference type="InterPro" id="IPR029032">
    <property type="entry name" value="AhpD-like"/>
</dbReference>
<protein>
    <submittedName>
        <fullName evidence="2">Carboxymuconolactone decarboxylase family protein</fullName>
    </submittedName>
</protein>
<feature type="domain" description="Carboxymuconolactone decarboxylase-like" evidence="1">
    <location>
        <begin position="21"/>
        <end position="83"/>
    </location>
</feature>
<dbReference type="KEGG" id="sfol:H3H32_00605"/>
<dbReference type="GO" id="GO:0051920">
    <property type="term" value="F:peroxiredoxin activity"/>
    <property type="evidence" value="ECO:0007669"/>
    <property type="project" value="InterPro"/>
</dbReference>
<dbReference type="Pfam" id="PF02627">
    <property type="entry name" value="CMD"/>
    <property type="match status" value="1"/>
</dbReference>
<evidence type="ECO:0000313" key="3">
    <source>
        <dbReference type="Proteomes" id="UP000515369"/>
    </source>
</evidence>
<proteinExistence type="predicted"/>
<accession>A0A7G5GXB2</accession>
<dbReference type="EMBL" id="CP059732">
    <property type="protein sequence ID" value="QMW03504.1"/>
    <property type="molecule type" value="Genomic_DNA"/>
</dbReference>
<dbReference type="PANTHER" id="PTHR35446">
    <property type="entry name" value="SI:CH211-175M2.5"/>
    <property type="match status" value="1"/>
</dbReference>
<reference evidence="2 3" key="1">
    <citation type="submission" date="2020-07" db="EMBL/GenBank/DDBJ databases">
        <title>Spirosoma foliorum sp. nov., isolated from the leaves on the Nejang mountain Korea, Republic of.</title>
        <authorList>
            <person name="Ho H."/>
            <person name="Lee Y.-J."/>
            <person name="Nurcahyanto D.-A."/>
            <person name="Kim S.-G."/>
        </authorList>
    </citation>
    <scope>NUCLEOTIDE SEQUENCE [LARGE SCALE GENOMIC DNA]</scope>
    <source>
        <strain evidence="2 3">PL0136</strain>
    </source>
</reference>
<organism evidence="2 3">
    <name type="scientific">Spirosoma foliorum</name>
    <dbReference type="NCBI Taxonomy" id="2710596"/>
    <lineage>
        <taxon>Bacteria</taxon>
        <taxon>Pseudomonadati</taxon>
        <taxon>Bacteroidota</taxon>
        <taxon>Cytophagia</taxon>
        <taxon>Cytophagales</taxon>
        <taxon>Cytophagaceae</taxon>
        <taxon>Spirosoma</taxon>
    </lineage>
</organism>
<dbReference type="AlphaFoldDB" id="A0A7G5GXB2"/>
<dbReference type="InterPro" id="IPR003779">
    <property type="entry name" value="CMD-like"/>
</dbReference>
<keyword evidence="3" id="KW-1185">Reference proteome</keyword>
<dbReference type="SUPFAM" id="SSF69118">
    <property type="entry name" value="AhpD-like"/>
    <property type="match status" value="1"/>
</dbReference>
<dbReference type="Proteomes" id="UP000515369">
    <property type="component" value="Chromosome"/>
</dbReference>
<gene>
    <name evidence="2" type="ORF">H3H32_00605</name>
</gene>
<evidence type="ECO:0000259" key="1">
    <source>
        <dbReference type="Pfam" id="PF02627"/>
    </source>
</evidence>
<dbReference type="RefSeq" id="WP_182460761.1">
    <property type="nucleotide sequence ID" value="NZ_CP059732.1"/>
</dbReference>
<name>A0A7G5GXB2_9BACT</name>